<feature type="region of interest" description="Disordered" evidence="1">
    <location>
        <begin position="1"/>
        <end position="20"/>
    </location>
</feature>
<accession>A0A6J7ELI8</accession>
<dbReference type="Pfam" id="PF04977">
    <property type="entry name" value="DivIC"/>
    <property type="match status" value="1"/>
</dbReference>
<protein>
    <submittedName>
        <fullName evidence="2">Unannotated protein</fullName>
    </submittedName>
</protein>
<name>A0A6J7ELI8_9ZZZZ</name>
<gene>
    <name evidence="2" type="ORF">UFOPK3482_00440</name>
</gene>
<dbReference type="InterPro" id="IPR007060">
    <property type="entry name" value="FtsL/DivIC"/>
</dbReference>
<dbReference type="EMBL" id="CAFBLZ010000025">
    <property type="protein sequence ID" value="CAB4884267.1"/>
    <property type="molecule type" value="Genomic_DNA"/>
</dbReference>
<sequence>MRRRRRSYSSPRRSSQRRRVRGNARPLALIAIIFIFTLTLAPPIKNYFTQRAQISALKSQVASDRTALEQARAELSTWQDPNYVKSQARERLHFVMPGERQYIVTGTDITQSQPQTNQIAGQLNEGAPWYTKLIASVTESGL</sequence>
<evidence type="ECO:0000313" key="2">
    <source>
        <dbReference type="EMBL" id="CAB4884267.1"/>
    </source>
</evidence>
<organism evidence="2">
    <name type="scientific">freshwater metagenome</name>
    <dbReference type="NCBI Taxonomy" id="449393"/>
    <lineage>
        <taxon>unclassified sequences</taxon>
        <taxon>metagenomes</taxon>
        <taxon>ecological metagenomes</taxon>
    </lineage>
</organism>
<proteinExistence type="predicted"/>
<dbReference type="AlphaFoldDB" id="A0A6J7ELI8"/>
<reference evidence="2" key="1">
    <citation type="submission" date="2020-05" db="EMBL/GenBank/DDBJ databases">
        <authorList>
            <person name="Chiriac C."/>
            <person name="Salcher M."/>
            <person name="Ghai R."/>
            <person name="Kavagutti S V."/>
        </authorList>
    </citation>
    <scope>NUCLEOTIDE SEQUENCE</scope>
</reference>
<evidence type="ECO:0000256" key="1">
    <source>
        <dbReference type="SAM" id="MobiDB-lite"/>
    </source>
</evidence>